<evidence type="ECO:0000256" key="1">
    <source>
        <dbReference type="SAM" id="MobiDB-lite"/>
    </source>
</evidence>
<evidence type="ECO:0000313" key="2">
    <source>
        <dbReference type="EMBL" id="RUP16540.1"/>
    </source>
</evidence>
<sequence length="164" mass="18347">YGQSNRLIYAYLVIIQQLIVNDNTSTNGWISHLTRITSMSLQIPIDLIQTKLVSGLLPYLGHRVDIFYMNPLLRHHAVGRHPLAVHRGVMGGRCGREGESPLIPRRLLPSRSQRQPAAGGLRDYGVEARNARRSRDAEAGREGEARHTQVPEVMVRRIRDGVGG</sequence>
<feature type="compositionally biased region" description="Basic and acidic residues" evidence="1">
    <location>
        <begin position="124"/>
        <end position="164"/>
    </location>
</feature>
<dbReference type="AlphaFoldDB" id="A0A433B9R0"/>
<organism evidence="2 3">
    <name type="scientific">Jimgerdemannia flammicorona</name>
    <dbReference type="NCBI Taxonomy" id="994334"/>
    <lineage>
        <taxon>Eukaryota</taxon>
        <taxon>Fungi</taxon>
        <taxon>Fungi incertae sedis</taxon>
        <taxon>Mucoromycota</taxon>
        <taxon>Mucoromycotina</taxon>
        <taxon>Endogonomycetes</taxon>
        <taxon>Endogonales</taxon>
        <taxon>Endogonaceae</taxon>
        <taxon>Jimgerdemannia</taxon>
    </lineage>
</organism>
<keyword evidence="3" id="KW-1185">Reference proteome</keyword>
<accession>A0A433B9R0</accession>
<dbReference type="EMBL" id="RBNI01015230">
    <property type="protein sequence ID" value="RUP16540.1"/>
    <property type="molecule type" value="Genomic_DNA"/>
</dbReference>
<feature type="region of interest" description="Disordered" evidence="1">
    <location>
        <begin position="109"/>
        <end position="164"/>
    </location>
</feature>
<feature type="non-terminal residue" evidence="2">
    <location>
        <position position="1"/>
    </location>
</feature>
<gene>
    <name evidence="2" type="ORF">BC936DRAFT_139524</name>
</gene>
<proteinExistence type="predicted"/>
<reference evidence="2 3" key="1">
    <citation type="journal article" date="2018" name="New Phytol.">
        <title>Phylogenomics of Endogonaceae and evolution of mycorrhizas within Mucoromycota.</title>
        <authorList>
            <person name="Chang Y."/>
            <person name="Desiro A."/>
            <person name="Na H."/>
            <person name="Sandor L."/>
            <person name="Lipzen A."/>
            <person name="Clum A."/>
            <person name="Barry K."/>
            <person name="Grigoriev I.V."/>
            <person name="Martin F.M."/>
            <person name="Stajich J.E."/>
            <person name="Smith M.E."/>
            <person name="Bonito G."/>
            <person name="Spatafora J.W."/>
        </authorList>
    </citation>
    <scope>NUCLEOTIDE SEQUENCE [LARGE SCALE GENOMIC DNA]</scope>
    <source>
        <strain evidence="2 3">GMNB39</strain>
    </source>
</reference>
<name>A0A433B9R0_9FUNG</name>
<dbReference type="Proteomes" id="UP000268093">
    <property type="component" value="Unassembled WGS sequence"/>
</dbReference>
<evidence type="ECO:0000313" key="3">
    <source>
        <dbReference type="Proteomes" id="UP000268093"/>
    </source>
</evidence>
<protein>
    <submittedName>
        <fullName evidence="2">Uncharacterized protein</fullName>
    </submittedName>
</protein>
<comment type="caution">
    <text evidence="2">The sequence shown here is derived from an EMBL/GenBank/DDBJ whole genome shotgun (WGS) entry which is preliminary data.</text>
</comment>